<gene>
    <name evidence="10" type="ordered locus">CNE_BB1p13210</name>
</gene>
<dbReference type="RefSeq" id="WP_013959743.1">
    <property type="nucleotide sequence ID" value="NC_015727.1"/>
</dbReference>
<protein>
    <submittedName>
        <fullName evidence="10">Amino acid/amide ABC transport system permease protein HAAT family</fullName>
    </submittedName>
</protein>
<dbReference type="GO" id="GO:0005886">
    <property type="term" value="C:plasma membrane"/>
    <property type="evidence" value="ECO:0007669"/>
    <property type="project" value="UniProtKB-SubCell"/>
</dbReference>
<dbReference type="Pfam" id="PF02653">
    <property type="entry name" value="BPD_transp_2"/>
    <property type="match status" value="1"/>
</dbReference>
<dbReference type="GO" id="GO:0006865">
    <property type="term" value="P:amino acid transport"/>
    <property type="evidence" value="ECO:0007669"/>
    <property type="project" value="UniProtKB-KW"/>
</dbReference>
<dbReference type="Proteomes" id="UP000006798">
    <property type="component" value="Plasmid pBB1"/>
</dbReference>
<evidence type="ECO:0000256" key="5">
    <source>
        <dbReference type="ARBA" id="ARBA00022970"/>
    </source>
</evidence>
<dbReference type="AlphaFoldDB" id="F8GW31"/>
<keyword evidence="3" id="KW-1003">Cell membrane</keyword>
<dbReference type="GO" id="GO:0022857">
    <property type="term" value="F:transmembrane transporter activity"/>
    <property type="evidence" value="ECO:0007669"/>
    <property type="project" value="InterPro"/>
</dbReference>
<keyword evidence="5" id="KW-0029">Amino-acid transport</keyword>
<keyword evidence="7 9" id="KW-0472">Membrane</keyword>
<evidence type="ECO:0000256" key="7">
    <source>
        <dbReference type="ARBA" id="ARBA00023136"/>
    </source>
</evidence>
<geneLocation type="plasmid" evidence="10 11">
    <name>pBB1</name>
</geneLocation>
<feature type="transmembrane region" description="Helical" evidence="9">
    <location>
        <begin position="276"/>
        <end position="295"/>
    </location>
</feature>
<feature type="transmembrane region" description="Helical" evidence="9">
    <location>
        <begin position="187"/>
        <end position="209"/>
    </location>
</feature>
<dbReference type="HOGENOM" id="CLU_039929_2_1_4"/>
<feature type="transmembrane region" description="Helical" evidence="9">
    <location>
        <begin position="38"/>
        <end position="56"/>
    </location>
</feature>
<dbReference type="EMBL" id="CP002879">
    <property type="protein sequence ID" value="AEI82720.1"/>
    <property type="molecule type" value="Genomic_DNA"/>
</dbReference>
<dbReference type="InterPro" id="IPR001851">
    <property type="entry name" value="ABC_transp_permease"/>
</dbReference>
<keyword evidence="10" id="KW-0614">Plasmid</keyword>
<name>F8GW31_CUPNN</name>
<evidence type="ECO:0000256" key="3">
    <source>
        <dbReference type="ARBA" id="ARBA00022475"/>
    </source>
</evidence>
<feature type="transmembrane region" description="Helical" evidence="9">
    <location>
        <begin position="62"/>
        <end position="84"/>
    </location>
</feature>
<dbReference type="GeneID" id="34312218"/>
<dbReference type="KEGG" id="cnc:CNE_BB1p13210"/>
<organism evidence="10 11">
    <name type="scientific">Cupriavidus necator (strain ATCC 43291 / DSM 13513 / CCUG 52238 / LMG 8453 / N-1)</name>
    <name type="common">Ralstonia eutropha</name>
    <dbReference type="NCBI Taxonomy" id="1042878"/>
    <lineage>
        <taxon>Bacteria</taxon>
        <taxon>Pseudomonadati</taxon>
        <taxon>Pseudomonadota</taxon>
        <taxon>Betaproteobacteria</taxon>
        <taxon>Burkholderiales</taxon>
        <taxon>Burkholderiaceae</taxon>
        <taxon>Cupriavidus</taxon>
    </lineage>
</organism>
<evidence type="ECO:0000256" key="4">
    <source>
        <dbReference type="ARBA" id="ARBA00022692"/>
    </source>
</evidence>
<reference evidence="10 11" key="1">
    <citation type="journal article" date="2011" name="J. Bacteriol.">
        <title>Complete genome sequence of the type strain Cupriavidus necator N-1.</title>
        <authorList>
            <person name="Poehlein A."/>
            <person name="Kusian B."/>
            <person name="Friedrich B."/>
            <person name="Daniel R."/>
            <person name="Bowien B."/>
        </authorList>
    </citation>
    <scope>NUCLEOTIDE SEQUENCE [LARGE SCALE GENOMIC DNA]</scope>
    <source>
        <strain evidence="11">ATCC 43291 / DSM 13513 / CCUG 52238 / LMG 8453 / N-1</strain>
        <plasmid evidence="10 11">pBB1</plasmid>
    </source>
</reference>
<accession>F8GW31</accession>
<evidence type="ECO:0000256" key="9">
    <source>
        <dbReference type="SAM" id="Phobius"/>
    </source>
</evidence>
<evidence type="ECO:0000256" key="8">
    <source>
        <dbReference type="ARBA" id="ARBA00037998"/>
    </source>
</evidence>
<sequence length="303" mass="31954">MLVFLFEQLLNGVQFGLMLFLLAAGLTLVFGIMNMINLAHGSLYMIGAYLVATLTLKTDSFLFGLIGGVALTAAIGVVLEMSLLRRLYDKDHLTQVLVTFGIILIANHAVQEIWGAQPIMTSMPPSLSESVPLVGLFEYPVFRLFIIVVGLLIAALLALLITKTRVGMWIRAGAADREMARAMGANINLVFSLVFGLGAALCAIAGGLLGPLLSINVGMGESILILAFVVVVIGGIGSVQGALAGAVLVGVVDALGRALIPMALRSLPDQGLADSLASTLSAVSIYLLMALVLYWRPQGLFSR</sequence>
<feature type="transmembrane region" description="Helical" evidence="9">
    <location>
        <begin position="140"/>
        <end position="161"/>
    </location>
</feature>
<evidence type="ECO:0000256" key="1">
    <source>
        <dbReference type="ARBA" id="ARBA00004651"/>
    </source>
</evidence>
<keyword evidence="4 9" id="KW-0812">Transmembrane</keyword>
<feature type="transmembrane region" description="Helical" evidence="9">
    <location>
        <begin position="243"/>
        <end position="264"/>
    </location>
</feature>
<keyword evidence="2" id="KW-0813">Transport</keyword>
<evidence type="ECO:0000313" key="10">
    <source>
        <dbReference type="EMBL" id="AEI82720.1"/>
    </source>
</evidence>
<feature type="transmembrane region" description="Helical" evidence="9">
    <location>
        <begin position="96"/>
        <end position="120"/>
    </location>
</feature>
<evidence type="ECO:0000256" key="2">
    <source>
        <dbReference type="ARBA" id="ARBA00022448"/>
    </source>
</evidence>
<comment type="similarity">
    <text evidence="8">Belongs to the binding-protein-dependent transport system permease family. LivHM subfamily.</text>
</comment>
<dbReference type="PANTHER" id="PTHR11795">
    <property type="entry name" value="BRANCHED-CHAIN AMINO ACID TRANSPORT SYSTEM PERMEASE PROTEIN LIVH"/>
    <property type="match status" value="1"/>
</dbReference>
<keyword evidence="6 9" id="KW-1133">Transmembrane helix</keyword>
<dbReference type="InterPro" id="IPR052157">
    <property type="entry name" value="BCAA_transport_permease"/>
</dbReference>
<dbReference type="CDD" id="cd06582">
    <property type="entry name" value="TM_PBP1_LivH_like"/>
    <property type="match status" value="1"/>
</dbReference>
<evidence type="ECO:0000313" key="11">
    <source>
        <dbReference type="Proteomes" id="UP000006798"/>
    </source>
</evidence>
<comment type="subcellular location">
    <subcellularLocation>
        <location evidence="1">Cell membrane</location>
        <topology evidence="1">Multi-pass membrane protein</topology>
    </subcellularLocation>
</comment>
<evidence type="ECO:0000256" key="6">
    <source>
        <dbReference type="ARBA" id="ARBA00022989"/>
    </source>
</evidence>
<feature type="transmembrane region" description="Helical" evidence="9">
    <location>
        <begin position="12"/>
        <end position="31"/>
    </location>
</feature>
<dbReference type="PANTHER" id="PTHR11795:SF442">
    <property type="entry name" value="ABC TRANSPORTER ATP-BINDING PROTEIN"/>
    <property type="match status" value="1"/>
</dbReference>
<feature type="transmembrane region" description="Helical" evidence="9">
    <location>
        <begin position="215"/>
        <end position="236"/>
    </location>
</feature>
<proteinExistence type="inferred from homology"/>